<keyword evidence="3" id="KW-0456">Lyase</keyword>
<dbReference type="GO" id="GO:0050385">
    <property type="term" value="F:ureidoglycolate lyase activity"/>
    <property type="evidence" value="ECO:0007669"/>
    <property type="project" value="UniProtKB-EC"/>
</dbReference>
<evidence type="ECO:0000256" key="1">
    <source>
        <dbReference type="ARBA" id="ARBA00011738"/>
    </source>
</evidence>
<comment type="caution">
    <text evidence="5">The sequence shown here is derived from an EMBL/GenBank/DDBJ whole genome shotgun (WGS) entry which is preliminary data.</text>
</comment>
<sequence length="170" mass="18421">MDAIATGLEAVPLTPEAFEPFGIAFPLDCPGSSAPLVSYERAHPGLDLPRLTTTRLEPSSLPVRIGRMEYHPYSSQTFIPLSCSRYLIAVAPRAVDGAPDLRQVRCFHGTARCGVHYAAGVWHASMVALEEPARFAVQMWRGEAVENDVFLDLAEAITCNGLRGEPGDPT</sequence>
<dbReference type="PANTHER" id="PTHR21221:SF1">
    <property type="entry name" value="UREIDOGLYCOLATE LYASE"/>
    <property type="match status" value="1"/>
</dbReference>
<evidence type="ECO:0000313" key="6">
    <source>
        <dbReference type="Proteomes" id="UP000007374"/>
    </source>
</evidence>
<gene>
    <name evidence="5" type="ORF">NA8A_19048</name>
</gene>
<dbReference type="InterPro" id="IPR011051">
    <property type="entry name" value="RmlC_Cupin_sf"/>
</dbReference>
<evidence type="ECO:0000313" key="5">
    <source>
        <dbReference type="EMBL" id="EKF40733.1"/>
    </source>
</evidence>
<keyword evidence="6" id="KW-1185">Reference proteome</keyword>
<dbReference type="AlphaFoldDB" id="K2MZQ7"/>
<keyword evidence="2" id="KW-0659">Purine metabolism</keyword>
<comment type="subunit">
    <text evidence="1">Homodimer.</text>
</comment>
<keyword evidence="5" id="KW-0378">Hydrolase</keyword>
<dbReference type="Gene3D" id="2.60.120.480">
    <property type="entry name" value="Ureidoglycolate hydrolase"/>
    <property type="match status" value="1"/>
</dbReference>
<dbReference type="Proteomes" id="UP000007374">
    <property type="component" value="Unassembled WGS sequence"/>
</dbReference>
<dbReference type="Pfam" id="PF04115">
    <property type="entry name" value="Ureidogly_lyase"/>
    <property type="match status" value="1"/>
</dbReference>
<comment type="catalytic activity">
    <reaction evidence="4">
        <text>(S)-ureidoglycolate = urea + glyoxylate</text>
        <dbReference type="Rhea" id="RHEA:11304"/>
        <dbReference type="ChEBI" id="CHEBI:16199"/>
        <dbReference type="ChEBI" id="CHEBI:36655"/>
        <dbReference type="ChEBI" id="CHEBI:57296"/>
        <dbReference type="EC" id="4.3.2.3"/>
    </reaction>
</comment>
<evidence type="ECO:0000256" key="3">
    <source>
        <dbReference type="ARBA" id="ARBA00023239"/>
    </source>
</evidence>
<dbReference type="SUPFAM" id="SSF51182">
    <property type="entry name" value="RmlC-like cupins"/>
    <property type="match status" value="1"/>
</dbReference>
<dbReference type="GO" id="GO:0006144">
    <property type="term" value="P:purine nucleobase metabolic process"/>
    <property type="evidence" value="ECO:0007669"/>
    <property type="project" value="UniProtKB-KW"/>
</dbReference>
<proteinExistence type="predicted"/>
<dbReference type="InterPro" id="IPR007247">
    <property type="entry name" value="Ureidogly_lyase"/>
</dbReference>
<organism evidence="5 6">
    <name type="scientific">Nitratireductor indicus C115</name>
    <dbReference type="NCBI Taxonomy" id="1231190"/>
    <lineage>
        <taxon>Bacteria</taxon>
        <taxon>Pseudomonadati</taxon>
        <taxon>Pseudomonadota</taxon>
        <taxon>Alphaproteobacteria</taxon>
        <taxon>Hyphomicrobiales</taxon>
        <taxon>Phyllobacteriaceae</taxon>
        <taxon>Nitratireductor</taxon>
    </lineage>
</organism>
<evidence type="ECO:0000256" key="2">
    <source>
        <dbReference type="ARBA" id="ARBA00022631"/>
    </source>
</evidence>
<dbReference type="InterPro" id="IPR047233">
    <property type="entry name" value="UAH_cupin"/>
</dbReference>
<dbReference type="PATRIC" id="fig|1231190.3.peg.3937"/>
<dbReference type="STRING" id="721133.SAMN05216176_113110"/>
<dbReference type="PANTHER" id="PTHR21221">
    <property type="entry name" value="UREIDOGLYCOLATE HYDROLASE"/>
    <property type="match status" value="1"/>
</dbReference>
<name>K2MZQ7_9HYPH</name>
<dbReference type="GO" id="GO:0000256">
    <property type="term" value="P:allantoin catabolic process"/>
    <property type="evidence" value="ECO:0007669"/>
    <property type="project" value="InterPro"/>
</dbReference>
<dbReference type="InterPro" id="IPR024060">
    <property type="entry name" value="Ureidoglycolate_lyase_dom_sf"/>
</dbReference>
<reference evidence="5 6" key="1">
    <citation type="journal article" date="2012" name="J. Bacteriol.">
        <title>Genome Sequence of Nitratireductor indicus Type Strain C115.</title>
        <authorList>
            <person name="Lai Q."/>
            <person name="Li G."/>
            <person name="Yu Z."/>
            <person name="Shao Z."/>
        </authorList>
    </citation>
    <scope>NUCLEOTIDE SEQUENCE [LARGE SCALE GENOMIC DNA]</scope>
    <source>
        <strain evidence="5 6">C115</strain>
    </source>
</reference>
<dbReference type="CDD" id="cd20298">
    <property type="entry name" value="cupin_UAH"/>
    <property type="match status" value="1"/>
</dbReference>
<dbReference type="EMBL" id="AMSI01000015">
    <property type="protein sequence ID" value="EKF40733.1"/>
    <property type="molecule type" value="Genomic_DNA"/>
</dbReference>
<dbReference type="eggNOG" id="COG3194">
    <property type="taxonomic scope" value="Bacteria"/>
</dbReference>
<protein>
    <submittedName>
        <fullName evidence="5">Ureidoglycolate hydrolase</fullName>
    </submittedName>
</protein>
<dbReference type="OrthoDB" id="9804602at2"/>
<accession>K2MZQ7</accession>
<dbReference type="GO" id="GO:0004848">
    <property type="term" value="F:ureidoglycolate hydrolase activity"/>
    <property type="evidence" value="ECO:0007669"/>
    <property type="project" value="InterPro"/>
</dbReference>
<dbReference type="RefSeq" id="WP_009452019.1">
    <property type="nucleotide sequence ID" value="NZ_AMSI01000015.1"/>
</dbReference>
<evidence type="ECO:0000256" key="4">
    <source>
        <dbReference type="ARBA" id="ARBA00047684"/>
    </source>
</evidence>